<dbReference type="Pfam" id="PF01636">
    <property type="entry name" value="APH"/>
    <property type="match status" value="1"/>
</dbReference>
<gene>
    <name evidence="2" type="ORF">GX50_06065</name>
</gene>
<keyword evidence="3" id="KW-1185">Reference proteome</keyword>
<evidence type="ECO:0000313" key="2">
    <source>
        <dbReference type="EMBL" id="PGH31138.1"/>
    </source>
</evidence>
<evidence type="ECO:0000259" key="1">
    <source>
        <dbReference type="Pfam" id="PF01636"/>
    </source>
</evidence>
<reference evidence="2 3" key="1">
    <citation type="submission" date="2017-10" db="EMBL/GenBank/DDBJ databases">
        <title>Comparative genomics in systemic dimorphic fungi from Ajellomycetaceae.</title>
        <authorList>
            <person name="Munoz J.F."/>
            <person name="Mcewen J.G."/>
            <person name="Clay O.K."/>
            <person name="Cuomo C.A."/>
        </authorList>
    </citation>
    <scope>NUCLEOTIDE SEQUENCE [LARGE SCALE GENOMIC DNA]</scope>
    <source>
        <strain evidence="2 3">UAMH4076</strain>
    </source>
</reference>
<sequence length="592" mass="66974">MNLFRSLCPGAIVRTSTLFVSSALALGIPLSARHLSIKRSNMTGWNLTIVSTPDTKHKGISEQSLFSYTSGRFLYNESIRLRERYVEFNVAALKEAVSNHTGCGKVVSLQKLSEGGFNRILLVTLEDNSQVIVKIPFDLSVPKTYATASEVATVTFLRSKGIPAPEIFGWSSTANNPVGVEYIVMELAPGIGLDSKWFDLTKKQQLTVATEVIDIEKKLFAIPFSSTGSIYFKKDLPPQMQTDLYLPGAADPDGDSEIFCIGPIADYMFWHGKRAEMQPDCGPWKNPHEHLLAIGKRELAWAQEFGKPQGVDFPHNAFFPEVNSHKDYMVLLEKYLAIAPFLLPKEPSDPQNQTVLRHPDLTPSNVFVSPETYQITSLIDWQHTVISPLLLAAGHPPLFENPDAKAPETLEPPKPPEEYATLDPAEKAEVDELLRRRHLYYLYRVFNGARNKQHLSACADPVLLPRQHLINCAGRQWMGNLMTLRGALIRMREFWHLLPTADKECSISFTEEEVQKHQEDESMWFKLNLLVDDWRDQMGGVSEEGWVRAEAYNQAVEKNREIKTLCIKEADPDEVDSINLGWPFRDRKDEFF</sequence>
<dbReference type="VEuPathDB" id="FungiDB:EMCG_03445"/>
<dbReference type="STRING" id="73230.A0A2B7ZDA4"/>
<dbReference type="EMBL" id="PDND01000139">
    <property type="protein sequence ID" value="PGH31138.1"/>
    <property type="molecule type" value="Genomic_DNA"/>
</dbReference>
<dbReference type="Proteomes" id="UP000226031">
    <property type="component" value="Unassembled WGS sequence"/>
</dbReference>
<organism evidence="2 3">
    <name type="scientific">[Emmonsia] crescens</name>
    <dbReference type="NCBI Taxonomy" id="73230"/>
    <lineage>
        <taxon>Eukaryota</taxon>
        <taxon>Fungi</taxon>
        <taxon>Dikarya</taxon>
        <taxon>Ascomycota</taxon>
        <taxon>Pezizomycotina</taxon>
        <taxon>Eurotiomycetes</taxon>
        <taxon>Eurotiomycetidae</taxon>
        <taxon>Onygenales</taxon>
        <taxon>Ajellomycetaceae</taxon>
        <taxon>Emergomyces</taxon>
    </lineage>
</organism>
<dbReference type="Gene3D" id="3.30.200.20">
    <property type="entry name" value="Phosphorylase Kinase, domain 1"/>
    <property type="match status" value="1"/>
</dbReference>
<dbReference type="AlphaFoldDB" id="A0A2B7ZDA4"/>
<dbReference type="InterPro" id="IPR011009">
    <property type="entry name" value="Kinase-like_dom_sf"/>
</dbReference>
<comment type="caution">
    <text evidence="2">The sequence shown here is derived from an EMBL/GenBank/DDBJ whole genome shotgun (WGS) entry which is preliminary data.</text>
</comment>
<evidence type="ECO:0000313" key="3">
    <source>
        <dbReference type="Proteomes" id="UP000226031"/>
    </source>
</evidence>
<dbReference type="PANTHER" id="PTHR36091:SF2">
    <property type="entry name" value="AMINOGLYCOSIDE PHOSPHOTRANSFERASE DOMAIN-CONTAINING PROTEIN"/>
    <property type="match status" value="1"/>
</dbReference>
<accession>A0A2B7ZDA4</accession>
<dbReference type="PANTHER" id="PTHR36091">
    <property type="entry name" value="ALTERED INHERITANCE OF MITOCHONDRIA PROTEIN 9, MITOCHONDRIAL"/>
    <property type="match status" value="1"/>
</dbReference>
<protein>
    <recommendedName>
        <fullName evidence="1">Aminoglycoside phosphotransferase domain-containing protein</fullName>
    </recommendedName>
</protein>
<name>A0A2B7ZDA4_9EURO</name>
<proteinExistence type="predicted"/>
<dbReference type="SUPFAM" id="SSF56112">
    <property type="entry name" value="Protein kinase-like (PK-like)"/>
    <property type="match status" value="1"/>
</dbReference>
<dbReference type="InterPro" id="IPR002575">
    <property type="entry name" value="Aminoglycoside_PTrfase"/>
</dbReference>
<feature type="domain" description="Aminoglycoside phosphotransferase" evidence="1">
    <location>
        <begin position="109"/>
        <end position="389"/>
    </location>
</feature>
<dbReference type="InterPro" id="IPR051035">
    <property type="entry name" value="Mito_inheritance_9"/>
</dbReference>
<dbReference type="GO" id="GO:0005739">
    <property type="term" value="C:mitochondrion"/>
    <property type="evidence" value="ECO:0007669"/>
    <property type="project" value="TreeGrafter"/>
</dbReference>